<organism evidence="2 3">
    <name type="scientific">Robiginitalea aurantiaca</name>
    <dbReference type="NCBI Taxonomy" id="3056915"/>
    <lineage>
        <taxon>Bacteria</taxon>
        <taxon>Pseudomonadati</taxon>
        <taxon>Bacteroidota</taxon>
        <taxon>Flavobacteriia</taxon>
        <taxon>Flavobacteriales</taxon>
        <taxon>Flavobacteriaceae</taxon>
        <taxon>Robiginitalea</taxon>
    </lineage>
</organism>
<comment type="caution">
    <text evidence="2">The sequence shown here is derived from an EMBL/GenBank/DDBJ whole genome shotgun (WGS) entry which is preliminary data.</text>
</comment>
<sequence length="57" mass="6538">MSTRHGGHRKGAGRKPKAEEQELIEKLTPLEPTAFEALKEGLEDGKPWAVRLYFNYR</sequence>
<name>A0ABT7WBG8_9FLAO</name>
<dbReference type="RefSeq" id="WP_289723619.1">
    <property type="nucleotide sequence ID" value="NZ_JAUDUY010000001.1"/>
</dbReference>
<feature type="region of interest" description="Disordered" evidence="1">
    <location>
        <begin position="1"/>
        <end position="23"/>
    </location>
</feature>
<reference evidence="2" key="1">
    <citation type="submission" date="2023-06" db="EMBL/GenBank/DDBJ databases">
        <title>Robiginitalea aurantiacus sp. nov. and Algoriphagus sediminis sp. nov., isolated from coastal sediment.</title>
        <authorList>
            <person name="Zhou Z.Y."/>
            <person name="An J."/>
            <person name="Jia Y.W."/>
            <person name="Du Z.J."/>
        </authorList>
    </citation>
    <scope>NUCLEOTIDE SEQUENCE</scope>
    <source>
        <strain evidence="2">M39</strain>
    </source>
</reference>
<dbReference type="EMBL" id="JAUDUY010000001">
    <property type="protein sequence ID" value="MDM9630259.1"/>
    <property type="molecule type" value="Genomic_DNA"/>
</dbReference>
<feature type="compositionally biased region" description="Basic residues" evidence="1">
    <location>
        <begin position="1"/>
        <end position="15"/>
    </location>
</feature>
<evidence type="ECO:0000313" key="2">
    <source>
        <dbReference type="EMBL" id="MDM9630259.1"/>
    </source>
</evidence>
<evidence type="ECO:0000256" key="1">
    <source>
        <dbReference type="SAM" id="MobiDB-lite"/>
    </source>
</evidence>
<evidence type="ECO:0000313" key="3">
    <source>
        <dbReference type="Proteomes" id="UP001174839"/>
    </source>
</evidence>
<accession>A0ABT7WBG8</accession>
<gene>
    <name evidence="2" type="ORF">QU605_02175</name>
</gene>
<proteinExistence type="predicted"/>
<protein>
    <submittedName>
        <fullName evidence="2">Uncharacterized protein</fullName>
    </submittedName>
</protein>
<dbReference type="Proteomes" id="UP001174839">
    <property type="component" value="Unassembled WGS sequence"/>
</dbReference>
<keyword evidence="3" id="KW-1185">Reference proteome</keyword>